<gene>
    <name evidence="1" type="ORF">KBB96_02570</name>
</gene>
<reference evidence="1" key="1">
    <citation type="submission" date="2021-04" db="EMBL/GenBank/DDBJ databases">
        <title>Luteolibacter sp. 32A isolated from the skin of an Anderson's salamander (Ambystoma andersonii).</title>
        <authorList>
            <person name="Spergser J."/>
            <person name="Busse H.-J."/>
        </authorList>
    </citation>
    <scope>NUCLEOTIDE SEQUENCE</scope>
    <source>
        <strain evidence="1">32A</strain>
    </source>
</reference>
<dbReference type="RefSeq" id="WP_211631949.1">
    <property type="nucleotide sequence ID" value="NZ_CP073100.1"/>
</dbReference>
<dbReference type="EMBL" id="CP073100">
    <property type="protein sequence ID" value="QUE51782.1"/>
    <property type="molecule type" value="Genomic_DNA"/>
</dbReference>
<dbReference type="Proteomes" id="UP000676169">
    <property type="component" value="Chromosome"/>
</dbReference>
<accession>A0A975J0J0</accession>
<organism evidence="1 2">
    <name type="scientific">Luteolibacter ambystomatis</name>
    <dbReference type="NCBI Taxonomy" id="2824561"/>
    <lineage>
        <taxon>Bacteria</taxon>
        <taxon>Pseudomonadati</taxon>
        <taxon>Verrucomicrobiota</taxon>
        <taxon>Verrucomicrobiia</taxon>
        <taxon>Verrucomicrobiales</taxon>
        <taxon>Verrucomicrobiaceae</taxon>
        <taxon>Luteolibacter</taxon>
    </lineage>
</organism>
<dbReference type="AlphaFoldDB" id="A0A975J0J0"/>
<protein>
    <submittedName>
        <fullName evidence="1">Uncharacterized protein</fullName>
    </submittedName>
</protein>
<dbReference type="PROSITE" id="PS51257">
    <property type="entry name" value="PROKAR_LIPOPROTEIN"/>
    <property type="match status" value="1"/>
</dbReference>
<sequence>MNRALFLAAATVILAACDRPDPSPTGSGGGAAVVAPAPITGEMPQATPGVEMDVALQEKARSLAKEDPVGGLRWLFSKGLVAESGACLSAYLDLLAKERSPAMLDLADLIESPQVRAAYQSAAYEVLANQDSALAWRLWTERSATHPDEPVRPMVLHQFRNEGFRQAWDELQRRKPGSSLDLAAFRTILGSEKLSQDDAAFAVTLLRNLSDGSGKELLTEPKIVETLCRLDLSGLGDWLVSLPTDPRYDPAFSAMAADSAGKHDFTAAQSWLERIQSPDQREATLACVRDHMSSTLADSKPKVD</sequence>
<dbReference type="KEGG" id="lamb:KBB96_02570"/>
<proteinExistence type="predicted"/>
<evidence type="ECO:0000313" key="1">
    <source>
        <dbReference type="EMBL" id="QUE51782.1"/>
    </source>
</evidence>
<keyword evidence="2" id="KW-1185">Reference proteome</keyword>
<name>A0A975J0J0_9BACT</name>
<evidence type="ECO:0000313" key="2">
    <source>
        <dbReference type="Proteomes" id="UP000676169"/>
    </source>
</evidence>